<sequence length="249" mass="28626">SMRDRVQENILLFARQEVEFRVFYTSMRQGDVGVMELLLELWCPQFLAGQQSKYGNELLDIRCGMLAEWSEELKRVVRANWVINPWGKRDKWLGLDEMMEELVRALKEQLTLGGSDDQDKFTRETIACCIIYFMAIKDDIRKGLGLSRRVGNHIKRDKKPDVRLLLSRLLQDKVMRVVDGRGKPTLENPRGMSEVKDLYCEGLVRVVNGKFWRDFLLRSPGCKETVGILGSAEGDDSTSSSSDKVEEDD</sequence>
<feature type="domain" description="DUF6589" evidence="2">
    <location>
        <begin position="2"/>
        <end position="153"/>
    </location>
</feature>
<dbReference type="AlphaFoldDB" id="A0A3N4L7T0"/>
<reference evidence="3 4" key="1">
    <citation type="journal article" date="2018" name="Nat. Ecol. Evol.">
        <title>Pezizomycetes genomes reveal the molecular basis of ectomycorrhizal truffle lifestyle.</title>
        <authorList>
            <person name="Murat C."/>
            <person name="Payen T."/>
            <person name="Noel B."/>
            <person name="Kuo A."/>
            <person name="Morin E."/>
            <person name="Chen J."/>
            <person name="Kohler A."/>
            <person name="Krizsan K."/>
            <person name="Balestrini R."/>
            <person name="Da Silva C."/>
            <person name="Montanini B."/>
            <person name="Hainaut M."/>
            <person name="Levati E."/>
            <person name="Barry K.W."/>
            <person name="Belfiori B."/>
            <person name="Cichocki N."/>
            <person name="Clum A."/>
            <person name="Dockter R.B."/>
            <person name="Fauchery L."/>
            <person name="Guy J."/>
            <person name="Iotti M."/>
            <person name="Le Tacon F."/>
            <person name="Lindquist E.A."/>
            <person name="Lipzen A."/>
            <person name="Malagnac F."/>
            <person name="Mello A."/>
            <person name="Molinier V."/>
            <person name="Miyauchi S."/>
            <person name="Poulain J."/>
            <person name="Riccioni C."/>
            <person name="Rubini A."/>
            <person name="Sitrit Y."/>
            <person name="Splivallo R."/>
            <person name="Traeger S."/>
            <person name="Wang M."/>
            <person name="Zifcakova L."/>
            <person name="Wipf D."/>
            <person name="Zambonelli A."/>
            <person name="Paolocci F."/>
            <person name="Nowrousian M."/>
            <person name="Ottonello S."/>
            <person name="Baldrian P."/>
            <person name="Spatafora J.W."/>
            <person name="Henrissat B."/>
            <person name="Nagy L.G."/>
            <person name="Aury J.M."/>
            <person name="Wincker P."/>
            <person name="Grigoriev I.V."/>
            <person name="Bonfante P."/>
            <person name="Martin F.M."/>
        </authorList>
    </citation>
    <scope>NUCLEOTIDE SEQUENCE [LARGE SCALE GENOMIC DNA]</scope>
    <source>
        <strain evidence="3 4">ATCC MYA-4762</strain>
    </source>
</reference>
<dbReference type="Pfam" id="PF20231">
    <property type="entry name" value="DUF6589"/>
    <property type="match status" value="1"/>
</dbReference>
<gene>
    <name evidence="3" type="ORF">L211DRAFT_795329</name>
</gene>
<feature type="region of interest" description="Disordered" evidence="1">
    <location>
        <begin position="228"/>
        <end position="249"/>
    </location>
</feature>
<dbReference type="InterPro" id="IPR046496">
    <property type="entry name" value="DUF6589"/>
</dbReference>
<organism evidence="3 4">
    <name type="scientific">Terfezia boudieri ATCC MYA-4762</name>
    <dbReference type="NCBI Taxonomy" id="1051890"/>
    <lineage>
        <taxon>Eukaryota</taxon>
        <taxon>Fungi</taxon>
        <taxon>Dikarya</taxon>
        <taxon>Ascomycota</taxon>
        <taxon>Pezizomycotina</taxon>
        <taxon>Pezizomycetes</taxon>
        <taxon>Pezizales</taxon>
        <taxon>Pezizaceae</taxon>
        <taxon>Terfezia</taxon>
    </lineage>
</organism>
<dbReference type="EMBL" id="ML121603">
    <property type="protein sequence ID" value="RPB18950.1"/>
    <property type="molecule type" value="Genomic_DNA"/>
</dbReference>
<feature type="non-terminal residue" evidence="3">
    <location>
        <position position="1"/>
    </location>
</feature>
<keyword evidence="4" id="KW-1185">Reference proteome</keyword>
<evidence type="ECO:0000259" key="2">
    <source>
        <dbReference type="Pfam" id="PF20231"/>
    </source>
</evidence>
<dbReference type="Proteomes" id="UP000267821">
    <property type="component" value="Unassembled WGS sequence"/>
</dbReference>
<proteinExistence type="predicted"/>
<name>A0A3N4L7T0_9PEZI</name>
<evidence type="ECO:0000313" key="4">
    <source>
        <dbReference type="Proteomes" id="UP000267821"/>
    </source>
</evidence>
<evidence type="ECO:0000256" key="1">
    <source>
        <dbReference type="SAM" id="MobiDB-lite"/>
    </source>
</evidence>
<dbReference type="OrthoDB" id="5429102at2759"/>
<protein>
    <recommendedName>
        <fullName evidence="2">DUF6589 domain-containing protein</fullName>
    </recommendedName>
</protein>
<accession>A0A3N4L7T0</accession>
<dbReference type="InParanoid" id="A0A3N4L7T0"/>
<evidence type="ECO:0000313" key="3">
    <source>
        <dbReference type="EMBL" id="RPB18950.1"/>
    </source>
</evidence>